<dbReference type="Gene3D" id="3.40.50.720">
    <property type="entry name" value="NAD(P)-binding Rossmann-like Domain"/>
    <property type="match status" value="1"/>
</dbReference>
<dbReference type="SUPFAM" id="SSF51735">
    <property type="entry name" value="NAD(P)-binding Rossmann-fold domains"/>
    <property type="match status" value="1"/>
</dbReference>
<dbReference type="InterPro" id="IPR036291">
    <property type="entry name" value="NAD(P)-bd_dom_sf"/>
</dbReference>
<keyword evidence="5" id="KW-1185">Reference proteome</keyword>
<evidence type="ECO:0000313" key="4">
    <source>
        <dbReference type="EMBL" id="OAL30097.1"/>
    </source>
</evidence>
<gene>
    <name evidence="4" type="ORF">AYO20_08900</name>
</gene>
<comment type="caution">
    <text evidence="4">The sequence shown here is derived from an EMBL/GenBank/DDBJ whole genome shotgun (WGS) entry which is preliminary data.</text>
</comment>
<dbReference type="GO" id="GO:0016491">
    <property type="term" value="F:oxidoreductase activity"/>
    <property type="evidence" value="ECO:0007669"/>
    <property type="project" value="UniProtKB-KW"/>
</dbReference>
<proteinExistence type="inferred from homology"/>
<dbReference type="AlphaFoldDB" id="A0A178CKS3"/>
<dbReference type="GeneID" id="34592301"/>
<keyword evidence="3" id="KW-0560">Oxidoreductase</keyword>
<dbReference type="EMBL" id="LVCJ01000076">
    <property type="protein sequence ID" value="OAL30097.1"/>
    <property type="molecule type" value="Genomic_DNA"/>
</dbReference>
<dbReference type="OrthoDB" id="1669814at2759"/>
<dbReference type="InterPro" id="IPR002347">
    <property type="entry name" value="SDR_fam"/>
</dbReference>
<name>A0A178CKS3_9EURO</name>
<dbReference type="PANTHER" id="PTHR24321:SF8">
    <property type="entry name" value="ESTRADIOL 17-BETA-DEHYDROGENASE 8-RELATED"/>
    <property type="match status" value="1"/>
</dbReference>
<dbReference type="Proteomes" id="UP000185904">
    <property type="component" value="Unassembled WGS sequence"/>
</dbReference>
<evidence type="ECO:0000256" key="1">
    <source>
        <dbReference type="ARBA" id="ARBA00006484"/>
    </source>
</evidence>
<dbReference type="PANTHER" id="PTHR24321">
    <property type="entry name" value="DEHYDROGENASES, SHORT CHAIN"/>
    <property type="match status" value="1"/>
</dbReference>
<evidence type="ECO:0000256" key="2">
    <source>
        <dbReference type="ARBA" id="ARBA00022857"/>
    </source>
</evidence>
<protein>
    <submittedName>
        <fullName evidence="4">Uncharacterized protein</fullName>
    </submittedName>
</protein>
<dbReference type="InterPro" id="IPR020904">
    <property type="entry name" value="Sc_DH/Rdtase_CS"/>
</dbReference>
<dbReference type="CDD" id="cd05233">
    <property type="entry name" value="SDR_c"/>
    <property type="match status" value="1"/>
</dbReference>
<evidence type="ECO:0000256" key="3">
    <source>
        <dbReference type="ARBA" id="ARBA00023002"/>
    </source>
</evidence>
<keyword evidence="2" id="KW-0521">NADP</keyword>
<dbReference type="PROSITE" id="PS00061">
    <property type="entry name" value="ADH_SHORT"/>
    <property type="match status" value="1"/>
</dbReference>
<dbReference type="RefSeq" id="XP_022496831.1">
    <property type="nucleotide sequence ID" value="XM_022647173.1"/>
</dbReference>
<dbReference type="PRINTS" id="PR00080">
    <property type="entry name" value="SDRFAMILY"/>
</dbReference>
<organism evidence="4 5">
    <name type="scientific">Fonsecaea nubica</name>
    <dbReference type="NCBI Taxonomy" id="856822"/>
    <lineage>
        <taxon>Eukaryota</taxon>
        <taxon>Fungi</taxon>
        <taxon>Dikarya</taxon>
        <taxon>Ascomycota</taxon>
        <taxon>Pezizomycotina</taxon>
        <taxon>Eurotiomycetes</taxon>
        <taxon>Chaetothyriomycetidae</taxon>
        <taxon>Chaetothyriales</taxon>
        <taxon>Herpotrichiellaceae</taxon>
        <taxon>Fonsecaea</taxon>
    </lineage>
</organism>
<comment type="similarity">
    <text evidence="1">Belongs to the short-chain dehydrogenases/reductases (SDR) family.</text>
</comment>
<dbReference type="Pfam" id="PF13561">
    <property type="entry name" value="adh_short_C2"/>
    <property type="match status" value="1"/>
</dbReference>
<dbReference type="PRINTS" id="PR00081">
    <property type="entry name" value="GDHRDH"/>
</dbReference>
<sequence>MAAALTSRTFAVTGSASGIGAATARLLARRGAAAIYIGDVNTAGFDQMKPELAAINPGTKVHTRTVDVSVPEQVDAWFSEIKQGGTGLHGLANVAGLAGRQVSNKPGSKLLEETVEQWRKAMGVNIDGAFYCSRAAVKLMQSMPKDSNPAIVNVASMAAIFHSGSNFGYGTAKAGLVHFTTSAAKDLYDLGIRVNWCSSGTTNTPILDRAFEGQNRDETIKMLQSQGLKAMEPSSIARVILWLLSEDSLDVSGVNIPVGQGIP</sequence>
<reference evidence="4 5" key="1">
    <citation type="submission" date="2016-03" db="EMBL/GenBank/DDBJ databases">
        <title>The draft genome sequence of Fonsecaea nubica causative agent of cutaneous subcutaneous infection in human host.</title>
        <authorList>
            <person name="Costa F."/>
            <person name="Sybren D.H."/>
            <person name="Raittz R.T."/>
            <person name="Weiss V.A."/>
            <person name="Leao A.C."/>
            <person name="Gomes R."/>
            <person name="De Souza E.M."/>
            <person name="Pedrosa F.O."/>
            <person name="Steffens M.B."/>
            <person name="Bombassaro A."/>
            <person name="Tadra-Sfeir M.Z."/>
            <person name="Moreno L.F."/>
            <person name="Najafzadeh M.J."/>
            <person name="Felipe M.S."/>
            <person name="Teixeira M."/>
            <person name="Sun J."/>
            <person name="Xi L."/>
            <person name="Castro M.A."/>
            <person name="Vicente V.A."/>
        </authorList>
    </citation>
    <scope>NUCLEOTIDE SEQUENCE [LARGE SCALE GENOMIC DNA]</scope>
    <source>
        <strain evidence="4 5">CBS 269.64</strain>
    </source>
</reference>
<evidence type="ECO:0000313" key="5">
    <source>
        <dbReference type="Proteomes" id="UP000185904"/>
    </source>
</evidence>
<accession>A0A178CKS3</accession>